<feature type="binding site" evidence="2">
    <location>
        <position position="403"/>
    </location>
    <ligand>
        <name>Mg(2+)</name>
        <dbReference type="ChEBI" id="CHEBI:18420"/>
    </ligand>
</feature>
<feature type="binding site" evidence="2">
    <location>
        <position position="453"/>
    </location>
    <ligand>
        <name>Fe cation</name>
        <dbReference type="ChEBI" id="CHEBI:24875"/>
    </ligand>
</feature>
<keyword evidence="2" id="KW-0479">Metal-binding</keyword>
<evidence type="ECO:0000313" key="4">
    <source>
        <dbReference type="Proteomes" id="UP000231067"/>
    </source>
</evidence>
<feature type="binding site" evidence="2">
    <location>
        <position position="92"/>
    </location>
    <ligand>
        <name>Ni(2+)</name>
        <dbReference type="ChEBI" id="CHEBI:49786"/>
    </ligand>
</feature>
<dbReference type="InterPro" id="IPR001501">
    <property type="entry name" value="Ni-dep_hyd_lsu"/>
</dbReference>
<feature type="binding site" evidence="2">
    <location>
        <position position="92"/>
    </location>
    <ligand>
        <name>Fe cation</name>
        <dbReference type="ChEBI" id="CHEBI:24875"/>
    </ligand>
</feature>
<proteinExistence type="predicted"/>
<feature type="binding site" evidence="2">
    <location>
        <position position="89"/>
    </location>
    <ligand>
        <name>Ni(2+)</name>
        <dbReference type="ChEBI" id="CHEBI:49786"/>
    </ligand>
</feature>
<organism evidence="3 4">
    <name type="scientific">Candidatus Desantisbacteria bacterium CG23_combo_of_CG06-09_8_20_14_all_40_23</name>
    <dbReference type="NCBI Taxonomy" id="1974550"/>
    <lineage>
        <taxon>Bacteria</taxon>
        <taxon>Candidatus Desantisiibacteriota</taxon>
    </lineage>
</organism>
<feature type="binding site" evidence="2">
    <location>
        <position position="70"/>
    </location>
    <ligand>
        <name>Mg(2+)</name>
        <dbReference type="ChEBI" id="CHEBI:18420"/>
    </ligand>
</feature>
<feature type="binding site" evidence="2">
    <location>
        <position position="456"/>
    </location>
    <ligand>
        <name>Mg(2+)</name>
        <dbReference type="ChEBI" id="CHEBI:18420"/>
    </ligand>
</feature>
<protein>
    <recommendedName>
        <fullName evidence="5">Ni/Fe hydrogenase subunit alpha</fullName>
    </recommendedName>
</protein>
<dbReference type="PROSITE" id="PS00508">
    <property type="entry name" value="NI_HGENASE_L_2"/>
    <property type="match status" value="1"/>
</dbReference>
<evidence type="ECO:0008006" key="5">
    <source>
        <dbReference type="Google" id="ProtNLM"/>
    </source>
</evidence>
<dbReference type="AlphaFoldDB" id="A0A2H0A4C0"/>
<keyword evidence="2" id="KW-0460">Magnesium</keyword>
<dbReference type="Proteomes" id="UP000231067">
    <property type="component" value="Unassembled WGS sequence"/>
</dbReference>
<comment type="cofactor">
    <cofactor evidence="2">
        <name>Fe cation</name>
        <dbReference type="ChEBI" id="CHEBI:24875"/>
    </cofactor>
</comment>
<feature type="binding site" evidence="2">
    <location>
        <position position="450"/>
    </location>
    <ligand>
        <name>Ni(2+)</name>
        <dbReference type="ChEBI" id="CHEBI:49786"/>
    </ligand>
</feature>
<keyword evidence="2" id="KW-0533">Nickel</keyword>
<dbReference type="Gene3D" id="1.10.645.10">
    <property type="entry name" value="Cytochrome-c3 Hydrogenase, chain B"/>
    <property type="match status" value="1"/>
</dbReference>
<keyword evidence="1" id="KW-0560">Oxidoreductase</keyword>
<dbReference type="PANTHER" id="PTHR43600:SF4">
    <property type="entry name" value="CYTOSOLIC NIFE-HYDROGENASE, ALPHA SUBUNIT"/>
    <property type="match status" value="1"/>
</dbReference>
<evidence type="ECO:0000256" key="1">
    <source>
        <dbReference type="ARBA" id="ARBA00023002"/>
    </source>
</evidence>
<name>A0A2H0A4C0_9BACT</name>
<dbReference type="Pfam" id="PF00374">
    <property type="entry name" value="NiFeSe_Hases"/>
    <property type="match status" value="2"/>
</dbReference>
<comment type="caution">
    <text evidence="3">The sequence shown here is derived from an EMBL/GenBank/DDBJ whole genome shotgun (WGS) entry which is preliminary data.</text>
</comment>
<gene>
    <name evidence="3" type="ORF">COX18_07270</name>
</gene>
<dbReference type="InterPro" id="IPR018194">
    <property type="entry name" value="Ni-dep_hyd_lsu_Ni_BS"/>
</dbReference>
<dbReference type="PANTHER" id="PTHR43600">
    <property type="entry name" value="COENZYME F420 HYDROGENASE, SUBUNIT ALPHA"/>
    <property type="match status" value="1"/>
</dbReference>
<dbReference type="EMBL" id="PCSH01000129">
    <property type="protein sequence ID" value="PIP40287.1"/>
    <property type="molecule type" value="Genomic_DNA"/>
</dbReference>
<comment type="cofactor">
    <cofactor evidence="2">
        <name>Ni(2+)</name>
        <dbReference type="ChEBI" id="CHEBI:49786"/>
    </cofactor>
</comment>
<keyword evidence="2" id="KW-0408">Iron</keyword>
<dbReference type="SUPFAM" id="SSF56762">
    <property type="entry name" value="HydB/Nqo4-like"/>
    <property type="match status" value="1"/>
</dbReference>
<dbReference type="GO" id="GO:0008901">
    <property type="term" value="F:ferredoxin hydrogenase activity"/>
    <property type="evidence" value="ECO:0007669"/>
    <property type="project" value="InterPro"/>
</dbReference>
<reference evidence="3 4" key="1">
    <citation type="submission" date="2017-09" db="EMBL/GenBank/DDBJ databases">
        <title>Depth-based differentiation of microbial function through sediment-hosted aquifers and enrichment of novel symbionts in the deep terrestrial subsurface.</title>
        <authorList>
            <person name="Probst A.J."/>
            <person name="Ladd B."/>
            <person name="Jarett J.K."/>
            <person name="Geller-Mcgrath D.E."/>
            <person name="Sieber C.M."/>
            <person name="Emerson J.B."/>
            <person name="Anantharaman K."/>
            <person name="Thomas B.C."/>
            <person name="Malmstrom R."/>
            <person name="Stieglmeier M."/>
            <person name="Klingl A."/>
            <person name="Woyke T."/>
            <person name="Ryan C.M."/>
            <person name="Banfield J.F."/>
        </authorList>
    </citation>
    <scope>NUCLEOTIDE SEQUENCE [LARGE SCALE GENOMIC DNA]</scope>
    <source>
        <strain evidence="3">CG23_combo_of_CG06-09_8_20_14_all_40_23</strain>
    </source>
</reference>
<sequence length="456" mass="50926">MHLNVECDMLNSYNYELSIVNYFDGNKEEDMSKEIKIDHICRVEGHGGVTIDMERDIVNIEVFEGSRFFEFLVVGKSYQEIPSIVCRICAICSISHMITALMAIENAFGIQISRQTMLLRELIHCGGMIESHGLHLFCLAAPDYLGVTSVITLAEKEPELASMGLRLKKLGNKIQEIIGGGRPIHPINLCIGGFGMIPEKHELLVLKKELEMAVDDGIKAVQFFSGIDVFPVEPAEYFSALKPVNNKFGFFGESIRVSAGSTPGNECEFEISDYRSVCHEVVVEHSRAKHSHYNDKPFMVGALARIMLFGDMLYGKSKEALTMTEITKNPLHNNLAQAIELVYASQRCLLIIDELLDTQMKDETPPEFQPKACTGTAALEVPRGTLYHHYEFDENGKNIKTDIITPTAINLANMERDVRGIVKSQKQDGILDERAISTKVGMLLRAYDPCISCSVH</sequence>
<evidence type="ECO:0000256" key="2">
    <source>
        <dbReference type="PIRSR" id="PIRSR601501-1"/>
    </source>
</evidence>
<evidence type="ECO:0000313" key="3">
    <source>
        <dbReference type="EMBL" id="PIP40287.1"/>
    </source>
</evidence>
<accession>A0A2H0A4C0</accession>
<dbReference type="InterPro" id="IPR029014">
    <property type="entry name" value="NiFe-Hase_large"/>
</dbReference>
<dbReference type="GO" id="GO:0016151">
    <property type="term" value="F:nickel cation binding"/>
    <property type="evidence" value="ECO:0007669"/>
    <property type="project" value="InterPro"/>
</dbReference>